<evidence type="ECO:0000259" key="7">
    <source>
        <dbReference type="PROSITE" id="PS50189"/>
    </source>
</evidence>
<comment type="subcellular location">
    <subcellularLocation>
        <location evidence="1">Secreted</location>
    </subcellularLocation>
</comment>
<dbReference type="GO" id="GO:0051045">
    <property type="term" value="P:negative regulation of membrane protein ectodomain proteolysis"/>
    <property type="evidence" value="ECO:0007669"/>
    <property type="project" value="TreeGrafter"/>
</dbReference>
<dbReference type="GO" id="GO:0008191">
    <property type="term" value="F:metalloendopeptidase inhibitor activity"/>
    <property type="evidence" value="ECO:0007669"/>
    <property type="project" value="InterPro"/>
</dbReference>
<keyword evidence="6" id="KW-0732">Signal</keyword>
<dbReference type="AlphaFoldDB" id="F1LEM2"/>
<protein>
    <submittedName>
        <fullName evidence="8">Metalloproteinase inhibitor tag-225</fullName>
    </submittedName>
</protein>
<dbReference type="InterPro" id="IPR001820">
    <property type="entry name" value="TIMP"/>
</dbReference>
<evidence type="ECO:0000313" key="8">
    <source>
        <dbReference type="EMBL" id="ADY48576.1"/>
    </source>
</evidence>
<keyword evidence="2" id="KW-0964">Secreted</keyword>
<proteinExistence type="evidence at transcript level"/>
<dbReference type="GO" id="GO:0031012">
    <property type="term" value="C:extracellular matrix"/>
    <property type="evidence" value="ECO:0007669"/>
    <property type="project" value="TreeGrafter"/>
</dbReference>
<dbReference type="Gene3D" id="2.40.50.120">
    <property type="match status" value="1"/>
</dbReference>
<dbReference type="PANTHER" id="PTHR11844:SF25">
    <property type="entry name" value="NTR DOMAIN-CONTAINING PROTEIN"/>
    <property type="match status" value="1"/>
</dbReference>
<evidence type="ECO:0000256" key="5">
    <source>
        <dbReference type="PIRSR" id="PIRSR601820-3"/>
    </source>
</evidence>
<feature type="chain" id="PRO_5003268800" evidence="6">
    <location>
        <begin position="24"/>
        <end position="147"/>
    </location>
</feature>
<name>F1LEM2_ASCSU</name>
<feature type="signal peptide" evidence="6">
    <location>
        <begin position="1"/>
        <end position="23"/>
    </location>
</feature>
<reference evidence="8" key="1">
    <citation type="journal article" date="2011" name="Genome Res.">
        <title>Deep small RNA sequencing from the nematode Ascaris reveals conservation, functional diversification, and novel developmental profiles.</title>
        <authorList>
            <person name="Wang J."/>
            <person name="Czech B."/>
            <person name="Crunk A."/>
            <person name="Wallace A."/>
            <person name="Mitreva M."/>
            <person name="Hannon G.J."/>
            <person name="Davis R.E."/>
        </authorList>
    </citation>
    <scope>NUCLEOTIDE SEQUENCE</scope>
</reference>
<dbReference type="InterPro" id="IPR001134">
    <property type="entry name" value="Netrin_domain"/>
</dbReference>
<dbReference type="EMBL" id="JI181185">
    <property type="protein sequence ID" value="ADY48576.1"/>
    <property type="molecule type" value="mRNA"/>
</dbReference>
<feature type="binding site" evidence="4">
    <location>
        <position position="20"/>
    </location>
    <ligand>
        <name>Zn(2+)</name>
        <dbReference type="ChEBI" id="CHEBI:29105"/>
        <note>ligand shared with metalloproteinase partner</note>
    </ligand>
</feature>
<keyword evidence="4" id="KW-0479">Metal-binding</keyword>
<feature type="disulfide bond" evidence="5">
    <location>
        <begin position="22"/>
        <end position="112"/>
    </location>
</feature>
<keyword evidence="3 5" id="KW-1015">Disulfide bond</keyword>
<keyword evidence="4" id="KW-0862">Zinc</keyword>
<evidence type="ECO:0000256" key="6">
    <source>
        <dbReference type="SAM" id="SignalP"/>
    </source>
</evidence>
<dbReference type="SUPFAM" id="SSF50242">
    <property type="entry name" value="TIMP-like"/>
    <property type="match status" value="1"/>
</dbReference>
<dbReference type="GO" id="GO:0046872">
    <property type="term" value="F:metal ion binding"/>
    <property type="evidence" value="ECO:0007669"/>
    <property type="project" value="UniProtKB-KW"/>
</dbReference>
<evidence type="ECO:0000256" key="4">
    <source>
        <dbReference type="PIRSR" id="PIRSR601820-1"/>
    </source>
</evidence>
<dbReference type="PANTHER" id="PTHR11844">
    <property type="entry name" value="METALLOPROTEASE INHIBITOR"/>
    <property type="match status" value="1"/>
</dbReference>
<evidence type="ECO:0000256" key="2">
    <source>
        <dbReference type="ARBA" id="ARBA00022525"/>
    </source>
</evidence>
<dbReference type="PROSITE" id="PS50189">
    <property type="entry name" value="NTR"/>
    <property type="match status" value="1"/>
</dbReference>
<evidence type="ECO:0000256" key="3">
    <source>
        <dbReference type="ARBA" id="ARBA00023157"/>
    </source>
</evidence>
<feature type="disulfide bond" evidence="5">
    <location>
        <begin position="20"/>
        <end position="84"/>
    </location>
</feature>
<dbReference type="GO" id="GO:0002020">
    <property type="term" value="F:protease binding"/>
    <property type="evidence" value="ECO:0007669"/>
    <property type="project" value="TreeGrafter"/>
</dbReference>
<sequence length="147" mass="16370">MKHVTKFLAFCLLIVALDACTCGLSSQRETYRNAEWVTRARILRKQSKTINIEYIVKHVEIFKDTRRPRGVSGQITTPRSSAACGLTSLEVGKEYLLSGTFGGGSDLRMNTCGQITAKDKNGQPLGLVLEWNKVPNDLKRRLRSGNV</sequence>
<feature type="domain" description="NTR" evidence="7">
    <location>
        <begin position="20"/>
        <end position="147"/>
    </location>
</feature>
<evidence type="ECO:0000256" key="1">
    <source>
        <dbReference type="ARBA" id="ARBA00004613"/>
    </source>
</evidence>
<dbReference type="InterPro" id="IPR008993">
    <property type="entry name" value="TIMP-like_OB-fold"/>
</dbReference>
<accession>F1LEM2</accession>
<dbReference type="Pfam" id="PF00965">
    <property type="entry name" value="TIMP"/>
    <property type="match status" value="1"/>
</dbReference>
<dbReference type="GO" id="GO:0005615">
    <property type="term" value="C:extracellular space"/>
    <property type="evidence" value="ECO:0007669"/>
    <property type="project" value="TreeGrafter"/>
</dbReference>
<organism evidence="8">
    <name type="scientific">Ascaris suum</name>
    <name type="common">Pig roundworm</name>
    <name type="synonym">Ascaris lumbricoides</name>
    <dbReference type="NCBI Taxonomy" id="6253"/>
    <lineage>
        <taxon>Eukaryota</taxon>
        <taxon>Metazoa</taxon>
        <taxon>Ecdysozoa</taxon>
        <taxon>Nematoda</taxon>
        <taxon>Chromadorea</taxon>
        <taxon>Rhabditida</taxon>
        <taxon>Spirurina</taxon>
        <taxon>Ascaridomorpha</taxon>
        <taxon>Ascaridoidea</taxon>
        <taxon>Ascarididae</taxon>
        <taxon>Ascaris</taxon>
    </lineage>
</organism>